<gene>
    <name evidence="6" type="ORF">UFOPK3376_00033</name>
</gene>
<dbReference type="InterPro" id="IPR029058">
    <property type="entry name" value="AB_hydrolase_fold"/>
</dbReference>
<dbReference type="InterPro" id="IPR000073">
    <property type="entry name" value="AB_hydrolase_1"/>
</dbReference>
<accession>A0A6J7CJ03</accession>
<protein>
    <submittedName>
        <fullName evidence="6">Unannotated protein</fullName>
    </submittedName>
</protein>
<sequence length="532" mass="56411">MRRRRTIALLVCSVMIAAACGDGRNDGVTATKSASRGSDSTPDTGAPATTAPGASTPATTATDPTTPPSTPPSTPTGDAAFGWQDFAGSARVQTGSLVVPIDYSDPSKGTFDLHVARHRATSPKDRIGSLLVNPGGPGFGGSDFAEYADQVYSKSLLARFDIVAWDPRGTGLSTPAIDCIDNYDKYFASTDITPDTDAERQQIIDLAKEFETACTTKNAKILQYVGTNNAARDMDAIRRALGEQTISYFGFSYGSELGATWATLFPRTVRAAVLDGAADPNADFLTSGLQQSQGFENAIATFLKRCSSDSTCPFYNRGDAASAFDALMLSLDRTPIPSMKGRPDVTRNVALTAVGQAMYTQTLWSGLEQALADAQQGKGAGLLALYDSYFQRQPDGSYDNSLEAFQTISCMDTAERPTVAQEDAESARYRAVAPRFAPGTTGNYFCTFYPPSQDPRVAITGRGAGPILVVGTTGDPATPLSSSENMTKALEQGVLLVVEADQHTGYDVNDCSKQTIDNYLLTLSVPAVGTRC</sequence>
<evidence type="ECO:0000256" key="3">
    <source>
        <dbReference type="ARBA" id="ARBA00022801"/>
    </source>
</evidence>
<feature type="compositionally biased region" description="Pro residues" evidence="4">
    <location>
        <begin position="65"/>
        <end position="74"/>
    </location>
</feature>
<dbReference type="PANTHER" id="PTHR43248">
    <property type="entry name" value="2-SUCCINYL-6-HYDROXY-2,4-CYCLOHEXADIENE-1-CARBOXYLATE SYNTHASE"/>
    <property type="match status" value="1"/>
</dbReference>
<dbReference type="Gene3D" id="3.40.50.1820">
    <property type="entry name" value="alpha/beta hydrolase"/>
    <property type="match status" value="1"/>
</dbReference>
<evidence type="ECO:0000256" key="4">
    <source>
        <dbReference type="SAM" id="MobiDB-lite"/>
    </source>
</evidence>
<reference evidence="6" key="1">
    <citation type="submission" date="2020-05" db="EMBL/GenBank/DDBJ databases">
        <authorList>
            <person name="Chiriac C."/>
            <person name="Salcher M."/>
            <person name="Ghai R."/>
            <person name="Kavagutti S V."/>
        </authorList>
    </citation>
    <scope>NUCLEOTIDE SEQUENCE</scope>
</reference>
<proteinExistence type="inferred from homology"/>
<dbReference type="InterPro" id="IPR051601">
    <property type="entry name" value="Serine_prot/Carboxylest_S33"/>
</dbReference>
<dbReference type="SUPFAM" id="SSF53474">
    <property type="entry name" value="alpha/beta-Hydrolases"/>
    <property type="match status" value="1"/>
</dbReference>
<dbReference type="EMBL" id="CAFBLP010000001">
    <property type="protein sequence ID" value="CAB4857065.1"/>
    <property type="molecule type" value="Genomic_DNA"/>
</dbReference>
<keyword evidence="3" id="KW-0378">Hydrolase</keyword>
<feature type="region of interest" description="Disordered" evidence="4">
    <location>
        <begin position="23"/>
        <end position="82"/>
    </location>
</feature>
<feature type="compositionally biased region" description="Polar residues" evidence="4">
    <location>
        <begin position="28"/>
        <end position="38"/>
    </location>
</feature>
<dbReference type="GO" id="GO:0016787">
    <property type="term" value="F:hydrolase activity"/>
    <property type="evidence" value="ECO:0007669"/>
    <property type="project" value="UniProtKB-KW"/>
</dbReference>
<organism evidence="6">
    <name type="scientific">freshwater metagenome</name>
    <dbReference type="NCBI Taxonomy" id="449393"/>
    <lineage>
        <taxon>unclassified sequences</taxon>
        <taxon>metagenomes</taxon>
        <taxon>ecological metagenomes</taxon>
    </lineage>
</organism>
<feature type="compositionally biased region" description="Low complexity" evidence="4">
    <location>
        <begin position="39"/>
        <end position="64"/>
    </location>
</feature>
<dbReference type="Pfam" id="PF00561">
    <property type="entry name" value="Abhydrolase_1"/>
    <property type="match status" value="1"/>
</dbReference>
<evidence type="ECO:0000313" key="6">
    <source>
        <dbReference type="EMBL" id="CAB4857065.1"/>
    </source>
</evidence>
<evidence type="ECO:0000256" key="1">
    <source>
        <dbReference type="ARBA" id="ARBA00010088"/>
    </source>
</evidence>
<comment type="similarity">
    <text evidence="1">Belongs to the peptidase S33 family.</text>
</comment>
<dbReference type="AlphaFoldDB" id="A0A6J7CJ03"/>
<dbReference type="PANTHER" id="PTHR43248:SF29">
    <property type="entry name" value="TRIPEPTIDYL AMINOPEPTIDASE"/>
    <property type="match status" value="1"/>
</dbReference>
<evidence type="ECO:0000259" key="5">
    <source>
        <dbReference type="Pfam" id="PF00561"/>
    </source>
</evidence>
<name>A0A6J7CJ03_9ZZZZ</name>
<evidence type="ECO:0000256" key="2">
    <source>
        <dbReference type="ARBA" id="ARBA00022729"/>
    </source>
</evidence>
<feature type="domain" description="AB hydrolase-1" evidence="5">
    <location>
        <begin position="130"/>
        <end position="506"/>
    </location>
</feature>
<keyword evidence="2" id="KW-0732">Signal</keyword>
<dbReference type="PROSITE" id="PS51257">
    <property type="entry name" value="PROKAR_LIPOPROTEIN"/>
    <property type="match status" value="1"/>
</dbReference>